<evidence type="ECO:0000256" key="1">
    <source>
        <dbReference type="SAM" id="MobiDB-lite"/>
    </source>
</evidence>
<evidence type="ECO:0000313" key="2">
    <source>
        <dbReference type="EMBL" id="KAA1395479.1"/>
    </source>
</evidence>
<dbReference type="AlphaFoldDB" id="A0A5M4FB49"/>
<dbReference type="Proteomes" id="UP000380867">
    <property type="component" value="Unassembled WGS sequence"/>
</dbReference>
<dbReference type="OrthoDB" id="3746378at2"/>
<gene>
    <name evidence="2" type="ORF">ESP70_015085</name>
</gene>
<sequence>MWGRKRDTPPTPDDDSEGSAGLRRLALSISPEDLGLTVDGDPDRVYGVLMETGYVAAVVTIVSLIDGTTSMYISTGGGTIGAGEHEPVAEATRAFVAMAQVLVGQTAPTTAFDLPGVGRVRFQLLTVGGGRTAEAAEDDLGNGRHPLSPLFHAGQDVITQIRLLSEQQSS</sequence>
<keyword evidence="3" id="KW-1185">Reference proteome</keyword>
<evidence type="ECO:0000313" key="3">
    <source>
        <dbReference type="Proteomes" id="UP000380867"/>
    </source>
</evidence>
<comment type="caution">
    <text evidence="2">The sequence shown here is derived from an EMBL/GenBank/DDBJ whole genome shotgun (WGS) entry which is preliminary data.</text>
</comment>
<protein>
    <submittedName>
        <fullName evidence="2">Uncharacterized protein</fullName>
    </submittedName>
</protein>
<accession>A0A5M4FB49</accession>
<reference evidence="2" key="1">
    <citation type="submission" date="2019-09" db="EMBL/GenBank/DDBJ databases">
        <authorList>
            <person name="Li J."/>
        </authorList>
    </citation>
    <scope>NUCLEOTIDE SEQUENCE [LARGE SCALE GENOMIC DNA]</scope>
    <source>
        <strain evidence="2">JCM 14732</strain>
    </source>
</reference>
<name>A0A5M4FB49_9ACTN</name>
<dbReference type="EMBL" id="SDPQ02000003">
    <property type="protein sequence ID" value="KAA1395479.1"/>
    <property type="molecule type" value="Genomic_DNA"/>
</dbReference>
<organism evidence="2 3">
    <name type="scientific">Aeromicrobium ginsengisoli</name>
    <dbReference type="NCBI Taxonomy" id="363867"/>
    <lineage>
        <taxon>Bacteria</taxon>
        <taxon>Bacillati</taxon>
        <taxon>Actinomycetota</taxon>
        <taxon>Actinomycetes</taxon>
        <taxon>Propionibacteriales</taxon>
        <taxon>Nocardioidaceae</taxon>
        <taxon>Aeromicrobium</taxon>
    </lineage>
</organism>
<dbReference type="RefSeq" id="WP_149690144.1">
    <property type="nucleotide sequence ID" value="NZ_SDPQ02000003.1"/>
</dbReference>
<proteinExistence type="predicted"/>
<feature type="region of interest" description="Disordered" evidence="1">
    <location>
        <begin position="1"/>
        <end position="20"/>
    </location>
</feature>